<dbReference type="Proteomes" id="UP001610335">
    <property type="component" value="Unassembled WGS sequence"/>
</dbReference>
<keyword evidence="2" id="KW-1185">Reference proteome</keyword>
<evidence type="ECO:0000313" key="1">
    <source>
        <dbReference type="EMBL" id="KAL2832959.1"/>
    </source>
</evidence>
<organism evidence="1 2">
    <name type="scientific">Aspergillus cavernicola</name>
    <dbReference type="NCBI Taxonomy" id="176166"/>
    <lineage>
        <taxon>Eukaryota</taxon>
        <taxon>Fungi</taxon>
        <taxon>Dikarya</taxon>
        <taxon>Ascomycota</taxon>
        <taxon>Pezizomycotina</taxon>
        <taxon>Eurotiomycetes</taxon>
        <taxon>Eurotiomycetidae</taxon>
        <taxon>Eurotiales</taxon>
        <taxon>Aspergillaceae</taxon>
        <taxon>Aspergillus</taxon>
        <taxon>Aspergillus subgen. Nidulantes</taxon>
    </lineage>
</organism>
<name>A0ABR4IYU2_9EURO</name>
<accession>A0ABR4IYU2</accession>
<gene>
    <name evidence="1" type="ORF">BDW59DRAFT_138971</name>
</gene>
<dbReference type="EMBL" id="JBFXLS010000005">
    <property type="protein sequence ID" value="KAL2832959.1"/>
    <property type="molecule type" value="Genomic_DNA"/>
</dbReference>
<comment type="caution">
    <text evidence="1">The sequence shown here is derived from an EMBL/GenBank/DDBJ whole genome shotgun (WGS) entry which is preliminary data.</text>
</comment>
<sequence>MLVSNNEYISLSSSPVYPSNPSKPSCILPVSYSLQRIPQTFSFTSFLSIPIPIPIPIYLHPQTTTYTMHLRSILPIAVTLLTTASTTTASPALSSKGALPQSAHRVPLRADPTNPSLTWHVSAFDIGCSPGGCVYSFNIAGVASQNTPGFNTTCNGTSTEHNYVECKDTGVLSQVVPQGYPNWTVQAQHHWREGAYADYYAVGALNITQGTGEKFDIPVAEVYGVA</sequence>
<evidence type="ECO:0000313" key="2">
    <source>
        <dbReference type="Proteomes" id="UP001610335"/>
    </source>
</evidence>
<proteinExistence type="predicted"/>
<reference evidence="1 2" key="1">
    <citation type="submission" date="2024-07" db="EMBL/GenBank/DDBJ databases">
        <title>Section-level genome sequencing and comparative genomics of Aspergillus sections Usti and Cavernicolus.</title>
        <authorList>
            <consortium name="Lawrence Berkeley National Laboratory"/>
            <person name="Nybo J.L."/>
            <person name="Vesth T.C."/>
            <person name="Theobald S."/>
            <person name="Frisvad J.C."/>
            <person name="Larsen T.O."/>
            <person name="Kjaerboelling I."/>
            <person name="Rothschild-Mancinelli K."/>
            <person name="Lyhne E.K."/>
            <person name="Kogle M.E."/>
            <person name="Barry K."/>
            <person name="Clum A."/>
            <person name="Na H."/>
            <person name="Ledsgaard L."/>
            <person name="Lin J."/>
            <person name="Lipzen A."/>
            <person name="Kuo A."/>
            <person name="Riley R."/>
            <person name="Mondo S."/>
            <person name="LaButti K."/>
            <person name="Haridas S."/>
            <person name="Pangalinan J."/>
            <person name="Salamov A.A."/>
            <person name="Simmons B.A."/>
            <person name="Magnuson J.K."/>
            <person name="Chen J."/>
            <person name="Drula E."/>
            <person name="Henrissat B."/>
            <person name="Wiebenga A."/>
            <person name="Lubbers R.J."/>
            <person name="Gomes A.C."/>
            <person name="Makela M.R."/>
            <person name="Stajich J."/>
            <person name="Grigoriev I.V."/>
            <person name="Mortensen U.H."/>
            <person name="De vries R.P."/>
            <person name="Baker S.E."/>
            <person name="Andersen M.R."/>
        </authorList>
    </citation>
    <scope>NUCLEOTIDE SEQUENCE [LARGE SCALE GENOMIC DNA]</scope>
    <source>
        <strain evidence="1 2">CBS 600.67</strain>
    </source>
</reference>
<protein>
    <submittedName>
        <fullName evidence="1">Uncharacterized protein</fullName>
    </submittedName>
</protein>